<dbReference type="SUPFAM" id="SSF49785">
    <property type="entry name" value="Galactose-binding domain-like"/>
    <property type="match status" value="1"/>
</dbReference>
<comment type="pathway">
    <text evidence="2">Glycan metabolism; N-glycan degradation.</text>
</comment>
<feature type="domain" description="Beta-mannosidase-like galactose-binding" evidence="13">
    <location>
        <begin position="72"/>
        <end position="144"/>
    </location>
</feature>
<dbReference type="KEGG" id="etd:ETAF_1752"/>
<dbReference type="Gene3D" id="2.60.120.260">
    <property type="entry name" value="Galactose-binding domain-like"/>
    <property type="match status" value="1"/>
</dbReference>
<dbReference type="HOGENOM" id="CLU_005015_5_0_6"/>
<reference evidence="14 15" key="2">
    <citation type="journal article" date="2011" name="BMC Immunol.">
        <title>Comparison of static immersion and intravenous injection systems for exposure of zebrafish embryos to the natural pathogen Edwardsiella tarda.</title>
        <authorList>
            <person name="van Soest J.J."/>
            <person name="Stockhammer O.W."/>
            <person name="Ordas A."/>
            <person name="Bloemberg G.V."/>
            <person name="Spaink H.P."/>
            <person name="Meijer A.H."/>
        </authorList>
    </citation>
    <scope>NUCLEOTIDE SEQUENCE [LARGE SCALE GENOMIC DNA]</scope>
    <source>
        <strain evidence="14 15">FL6-60</strain>
    </source>
</reference>
<dbReference type="InterPro" id="IPR006102">
    <property type="entry name" value="Ig-like_GH2"/>
</dbReference>
<evidence type="ECO:0000313" key="15">
    <source>
        <dbReference type="Proteomes" id="UP000002230"/>
    </source>
</evidence>
<dbReference type="PANTHER" id="PTHR43730">
    <property type="entry name" value="BETA-MANNOSIDASE"/>
    <property type="match status" value="1"/>
</dbReference>
<protein>
    <recommendedName>
        <fullName evidence="8">Beta-mannosidase B</fullName>
        <ecNumber evidence="3">3.2.1.25</ecNumber>
    </recommendedName>
    <alternativeName>
        <fullName evidence="9">Mannanase B</fullName>
    </alternativeName>
</protein>
<dbReference type="InterPro" id="IPR013783">
    <property type="entry name" value="Ig-like_fold"/>
</dbReference>
<comment type="similarity">
    <text evidence="7">Belongs to the glycosyl hydrolase 2 family. Beta-mannosidase B subfamily.</text>
</comment>
<feature type="domain" description="Mannosidase Ig/CBM-like" evidence="12">
    <location>
        <begin position="643"/>
        <end position="722"/>
    </location>
</feature>
<dbReference type="Pfam" id="PF02836">
    <property type="entry name" value="Glyco_hydro_2_C"/>
    <property type="match status" value="1"/>
</dbReference>
<dbReference type="EC" id="3.2.1.25" evidence="3"/>
<dbReference type="InterPro" id="IPR008979">
    <property type="entry name" value="Galactose-bd-like_sf"/>
</dbReference>
<comment type="catalytic activity">
    <reaction evidence="1">
        <text>Hydrolysis of terminal, non-reducing beta-D-mannose residues in beta-D-mannosides.</text>
        <dbReference type="EC" id="3.2.1.25"/>
    </reaction>
</comment>
<sequence length="732" mass="83242">MTRTPITALTLLLSLLPRPGASQTLSLDGAWQTHDANPPFSTPETLRQQGEAWRTLRVPANWYSQGIDHQGALWYQREFTLPPLAPDRMATLIFNGVDYRADVWLNQRYLGAHQGYFQRFALDAAPALRRHNRLLVRVDSPFETPGRAWPLHKQSIKGILTQHDTRPGGAWSAQGQDANSGGIWQPVSLKISRRAAIDNLLLTPTFSADGQQASLALRLDYRAQETLPATLTLQMTPYNFVGRTYRLTLPLTLRRDGEVEAQLPLPRVVRWWPDGYGYPALYHVRVALRDAQGVMDSTSQITGIRQFSQNAQTKAWYINGKRIFLRGTNYIASPWLGQVSAADYRRDLLMMKRANVNTVRVHAHVAGQALYRQADELGMMLWQDMPLQWGYDDSAAFAAEAARQATALVRQFGSHPSIIIWAGQNEPPFNAPWMKDLFADWRPDLNRNLAQRVAEALGQDRSRGLHPWSKVDEHFWQGWYFGKVTDVLKPAYSAIITEFGAQALPSLPTLQTIIPPADRWPASEDGRDPAWRVWMYHDFQPGNAFGLAGLHRGRDLADFITRTQQNQAHIIQLAAESYRRQRFQPVTTLMQFMFSESWPSINWAVVDYTRQPKPGYFALQRAFQPILPSIEPITLQWHPGQPGQIALWAINDTWRAHPDSRLVWQLRQGGIVLNQGELTFALPADSGQRLRQLTVTPRDQQDMWLYATLYDAQGEPLGKNSYRIEVQAPTPR</sequence>
<evidence type="ECO:0000259" key="12">
    <source>
        <dbReference type="Pfam" id="PF17786"/>
    </source>
</evidence>
<dbReference type="InterPro" id="IPR006103">
    <property type="entry name" value="Glyco_hydro_2_cat"/>
</dbReference>
<evidence type="ECO:0000256" key="2">
    <source>
        <dbReference type="ARBA" id="ARBA00004740"/>
    </source>
</evidence>
<dbReference type="PANTHER" id="PTHR43730:SF1">
    <property type="entry name" value="BETA-MANNOSIDASE"/>
    <property type="match status" value="1"/>
</dbReference>
<dbReference type="GO" id="GO:0005975">
    <property type="term" value="P:carbohydrate metabolic process"/>
    <property type="evidence" value="ECO:0007669"/>
    <property type="project" value="InterPro"/>
</dbReference>
<dbReference type="GO" id="GO:0004567">
    <property type="term" value="F:beta-mannosidase activity"/>
    <property type="evidence" value="ECO:0007669"/>
    <property type="project" value="UniProtKB-EC"/>
</dbReference>
<feature type="domain" description="Glycoside hydrolase family 2 immunoglobulin-like beta-sandwich" evidence="10">
    <location>
        <begin position="196"/>
        <end position="305"/>
    </location>
</feature>
<accession>A0A0H3DR53</accession>
<dbReference type="PATRIC" id="fig|718251.5.peg.1817"/>
<keyword evidence="15" id="KW-1185">Reference proteome</keyword>
<evidence type="ECO:0000256" key="9">
    <source>
        <dbReference type="ARBA" id="ARBA00041614"/>
    </source>
</evidence>
<evidence type="ECO:0000256" key="6">
    <source>
        <dbReference type="ARBA" id="ARBA00023295"/>
    </source>
</evidence>
<evidence type="ECO:0000256" key="8">
    <source>
        <dbReference type="ARBA" id="ARBA00041069"/>
    </source>
</evidence>
<dbReference type="SUPFAM" id="SSF51445">
    <property type="entry name" value="(Trans)glycosidases"/>
    <property type="match status" value="1"/>
</dbReference>
<proteinExistence type="inferred from homology"/>
<dbReference type="Pfam" id="PF17786">
    <property type="entry name" value="Mannosidase_ig"/>
    <property type="match status" value="1"/>
</dbReference>
<evidence type="ECO:0000259" key="11">
    <source>
        <dbReference type="Pfam" id="PF02836"/>
    </source>
</evidence>
<evidence type="ECO:0000256" key="1">
    <source>
        <dbReference type="ARBA" id="ARBA00000829"/>
    </source>
</evidence>
<evidence type="ECO:0000256" key="7">
    <source>
        <dbReference type="ARBA" id="ARBA00038429"/>
    </source>
</evidence>
<keyword evidence="6" id="KW-0326">Glycosidase</keyword>
<dbReference type="EMBL" id="CP002154">
    <property type="protein sequence ID" value="ADM41860.1"/>
    <property type="molecule type" value="Genomic_DNA"/>
</dbReference>
<evidence type="ECO:0000256" key="3">
    <source>
        <dbReference type="ARBA" id="ARBA00012754"/>
    </source>
</evidence>
<evidence type="ECO:0000313" key="14">
    <source>
        <dbReference type="EMBL" id="ADM41860.1"/>
    </source>
</evidence>
<dbReference type="InterPro" id="IPR017853">
    <property type="entry name" value="GH"/>
</dbReference>
<evidence type="ECO:0000256" key="4">
    <source>
        <dbReference type="ARBA" id="ARBA00022729"/>
    </source>
</evidence>
<evidence type="ECO:0000259" key="10">
    <source>
        <dbReference type="Pfam" id="PF00703"/>
    </source>
</evidence>
<name>A0A0H3DR53_EDWTF</name>
<dbReference type="Pfam" id="PF22666">
    <property type="entry name" value="Glyco_hydro_2_N2"/>
    <property type="match status" value="1"/>
</dbReference>
<organism evidence="14 15">
    <name type="scientific">Edwardsiella tarda (strain FL6-60)</name>
    <dbReference type="NCBI Taxonomy" id="718251"/>
    <lineage>
        <taxon>Bacteria</taxon>
        <taxon>Pseudomonadati</taxon>
        <taxon>Pseudomonadota</taxon>
        <taxon>Gammaproteobacteria</taxon>
        <taxon>Enterobacterales</taxon>
        <taxon>Hafniaceae</taxon>
        <taxon>Edwardsiella</taxon>
    </lineage>
</organism>
<dbReference type="Proteomes" id="UP000002230">
    <property type="component" value="Chromosome"/>
</dbReference>
<dbReference type="Gene3D" id="3.20.20.80">
    <property type="entry name" value="Glycosidases"/>
    <property type="match status" value="1"/>
</dbReference>
<evidence type="ECO:0000259" key="13">
    <source>
        <dbReference type="Pfam" id="PF22666"/>
    </source>
</evidence>
<dbReference type="InterPro" id="IPR036156">
    <property type="entry name" value="Beta-gal/glucu_dom_sf"/>
</dbReference>
<gene>
    <name evidence="14" type="ordered locus">ETAF_1752</name>
</gene>
<dbReference type="Pfam" id="PF00703">
    <property type="entry name" value="Glyco_hydro_2"/>
    <property type="match status" value="1"/>
</dbReference>
<keyword evidence="4" id="KW-0732">Signal</keyword>
<dbReference type="GO" id="GO:0006516">
    <property type="term" value="P:glycoprotein catabolic process"/>
    <property type="evidence" value="ECO:0007669"/>
    <property type="project" value="TreeGrafter"/>
</dbReference>
<evidence type="ECO:0000256" key="5">
    <source>
        <dbReference type="ARBA" id="ARBA00022801"/>
    </source>
</evidence>
<keyword evidence="5" id="KW-0378">Hydrolase</keyword>
<dbReference type="InterPro" id="IPR041447">
    <property type="entry name" value="Mannosidase_ig"/>
</dbReference>
<dbReference type="Gene3D" id="2.60.40.10">
    <property type="entry name" value="Immunoglobulins"/>
    <property type="match status" value="1"/>
</dbReference>
<dbReference type="AlphaFoldDB" id="A0A0H3DR53"/>
<reference evidence="15" key="1">
    <citation type="submission" date="2010-08" db="EMBL/GenBank/DDBJ databases">
        <title>Genome comparisons of Edwardsiella bacteria analysed using deep sequencing technology.</title>
        <authorList>
            <person name="van Soest J.J."/>
            <person name="Henkel C.V."/>
            <person name="Jansen H.J."/>
            <person name="van den Hondel C.A.M.J.J."/>
            <person name="Bloemberg G.V."/>
            <person name="Meijer A.H."/>
            <person name="Spaink H.P."/>
        </authorList>
    </citation>
    <scope>NUCLEOTIDE SEQUENCE [LARGE SCALE GENOMIC DNA]</scope>
    <source>
        <strain evidence="15">FL6-60</strain>
    </source>
</reference>
<feature type="domain" description="Glycoside hydrolase family 2 catalytic" evidence="11">
    <location>
        <begin position="314"/>
        <end position="430"/>
    </location>
</feature>
<dbReference type="InterPro" id="IPR050887">
    <property type="entry name" value="Beta-mannosidase_GH2"/>
</dbReference>
<dbReference type="InterPro" id="IPR054593">
    <property type="entry name" value="Beta-mannosidase-like_N2"/>
</dbReference>
<dbReference type="SUPFAM" id="SSF49303">
    <property type="entry name" value="beta-Galactosidase/glucuronidase domain"/>
    <property type="match status" value="1"/>
</dbReference>